<organism evidence="2 3">
    <name type="scientific">Filobasidium floriforme</name>
    <dbReference type="NCBI Taxonomy" id="5210"/>
    <lineage>
        <taxon>Eukaryota</taxon>
        <taxon>Fungi</taxon>
        <taxon>Dikarya</taxon>
        <taxon>Basidiomycota</taxon>
        <taxon>Agaricomycotina</taxon>
        <taxon>Tremellomycetes</taxon>
        <taxon>Filobasidiales</taxon>
        <taxon>Filobasidiaceae</taxon>
        <taxon>Filobasidium</taxon>
    </lineage>
</organism>
<evidence type="ECO:0000313" key="2">
    <source>
        <dbReference type="EMBL" id="KAG7532236.1"/>
    </source>
</evidence>
<comment type="caution">
    <text evidence="2">The sequence shown here is derived from an EMBL/GenBank/DDBJ whole genome shotgun (WGS) entry which is preliminary data.</text>
</comment>
<dbReference type="Proteomes" id="UP000812966">
    <property type="component" value="Unassembled WGS sequence"/>
</dbReference>
<dbReference type="EMBL" id="JABELV010000070">
    <property type="protein sequence ID" value="KAG7532236.1"/>
    <property type="molecule type" value="Genomic_DNA"/>
</dbReference>
<proteinExistence type="predicted"/>
<reference evidence="2" key="1">
    <citation type="submission" date="2020-04" db="EMBL/GenBank/DDBJ databases">
        <title>Analysis of mating type loci in Filobasidium floriforme.</title>
        <authorList>
            <person name="Nowrousian M."/>
        </authorList>
    </citation>
    <scope>NUCLEOTIDE SEQUENCE</scope>
    <source>
        <strain evidence="2">CBS 6242</strain>
    </source>
</reference>
<feature type="region of interest" description="Disordered" evidence="1">
    <location>
        <begin position="96"/>
        <end position="132"/>
    </location>
</feature>
<name>A0A8K0NQJ9_9TREE</name>
<sequence length="208" mass="23061">METPHLDVTSVECLLLARARAAIVVEETAGRTVGPPKERRSPPSGRVTITDTKSVRYPAQIRDHLPIPFRRHVIHPCLPFVRHQDTALQCSHRCRSSRHFPTSTSPSYRRLRHPVERGHPRPHRAGPPHPRFGTQDRLPDHPYAVSAHGLAGCSLELGMHPVGGQEHHDPRGRCRDHVRSLEGKSEVLVGRSGSLGQGGDRVEGCLPV</sequence>
<gene>
    <name evidence="2" type="ORF">FFLO_03704</name>
</gene>
<evidence type="ECO:0000256" key="1">
    <source>
        <dbReference type="SAM" id="MobiDB-lite"/>
    </source>
</evidence>
<evidence type="ECO:0000313" key="3">
    <source>
        <dbReference type="Proteomes" id="UP000812966"/>
    </source>
</evidence>
<protein>
    <submittedName>
        <fullName evidence="2">Uncharacterized protein</fullName>
    </submittedName>
</protein>
<accession>A0A8K0NQJ9</accession>
<dbReference type="AlphaFoldDB" id="A0A8K0NQJ9"/>
<keyword evidence="3" id="KW-1185">Reference proteome</keyword>